<keyword evidence="2" id="KW-1133">Transmembrane helix</keyword>
<name>A0AAD5YAX0_9APHY</name>
<evidence type="ECO:0000313" key="3">
    <source>
        <dbReference type="EMBL" id="KAJ3479945.1"/>
    </source>
</evidence>
<proteinExistence type="predicted"/>
<keyword evidence="2" id="KW-0472">Membrane</keyword>
<keyword evidence="1" id="KW-0175">Coiled coil</keyword>
<feature type="coiled-coil region" evidence="1">
    <location>
        <begin position="178"/>
        <end position="258"/>
    </location>
</feature>
<dbReference type="EMBL" id="JANAWD010000405">
    <property type="protein sequence ID" value="KAJ3479945.1"/>
    <property type="molecule type" value="Genomic_DNA"/>
</dbReference>
<gene>
    <name evidence="3" type="ORF">NLI96_g8699</name>
</gene>
<organism evidence="3 4">
    <name type="scientific">Meripilus lineatus</name>
    <dbReference type="NCBI Taxonomy" id="2056292"/>
    <lineage>
        <taxon>Eukaryota</taxon>
        <taxon>Fungi</taxon>
        <taxon>Dikarya</taxon>
        <taxon>Basidiomycota</taxon>
        <taxon>Agaricomycotina</taxon>
        <taxon>Agaricomycetes</taxon>
        <taxon>Polyporales</taxon>
        <taxon>Meripilaceae</taxon>
        <taxon>Meripilus</taxon>
    </lineage>
</organism>
<comment type="caution">
    <text evidence="3">The sequence shown here is derived from an EMBL/GenBank/DDBJ whole genome shotgun (WGS) entry which is preliminary data.</text>
</comment>
<evidence type="ECO:0000256" key="1">
    <source>
        <dbReference type="SAM" id="Coils"/>
    </source>
</evidence>
<evidence type="ECO:0000313" key="4">
    <source>
        <dbReference type="Proteomes" id="UP001212997"/>
    </source>
</evidence>
<dbReference type="Proteomes" id="UP001212997">
    <property type="component" value="Unassembled WGS sequence"/>
</dbReference>
<reference evidence="3" key="1">
    <citation type="submission" date="2022-07" db="EMBL/GenBank/DDBJ databases">
        <title>Genome Sequence of Physisporinus lineatus.</title>
        <authorList>
            <person name="Buettner E."/>
        </authorList>
    </citation>
    <scope>NUCLEOTIDE SEQUENCE</scope>
    <source>
        <strain evidence="3">VT162</strain>
    </source>
</reference>
<protein>
    <submittedName>
        <fullName evidence="3">Uncharacterized protein</fullName>
    </submittedName>
</protein>
<feature type="transmembrane region" description="Helical" evidence="2">
    <location>
        <begin position="335"/>
        <end position="354"/>
    </location>
</feature>
<dbReference type="AlphaFoldDB" id="A0AAD5YAX0"/>
<accession>A0AAD5YAX0</accession>
<keyword evidence="4" id="KW-1185">Reference proteome</keyword>
<evidence type="ECO:0000256" key="2">
    <source>
        <dbReference type="SAM" id="Phobius"/>
    </source>
</evidence>
<keyword evidence="2" id="KW-0812">Transmembrane</keyword>
<sequence>MSQCPSCGRKLAYGRQETRHLDRCPLFLADIKALCAGPQEEKQREAKRRKLDEEFERQVCRRSNSASLPRNQAALLTTPFAQTRDQAWDNAASQSFQHETASALPDAHANPNLARNDLEIPMDKSDNLAAKLSDKDTALEPADAKLVDGIIPVDTHGTHLHHLARENILAIEYISSKNTHLERLVECLRSDLAAATDNLESERSLRRTSEEEMAGMIEVMKHDMGEIERGKRMVEELLAAKIIRCKELEEENSSLKATPLVGLSAQSISDTSTPLATVTNTNIPGVALPKANSGAYLNKGTSSPLVGLLHSPSSDSIMIRPVGLLSEGLLSANSVFGYVQLFFSVFVFLFSGRLEG</sequence>